<dbReference type="InterPro" id="IPR000719">
    <property type="entry name" value="Prot_kinase_dom"/>
</dbReference>
<dbReference type="PROSITE" id="PS50011">
    <property type="entry name" value="PROTEIN_KINASE_DOM"/>
    <property type="match status" value="1"/>
</dbReference>
<dbReference type="InterPro" id="IPR011009">
    <property type="entry name" value="Kinase-like_dom_sf"/>
</dbReference>
<dbReference type="SMART" id="SM00220">
    <property type="entry name" value="S_TKc"/>
    <property type="match status" value="1"/>
</dbReference>
<feature type="compositionally biased region" description="Polar residues" evidence="4">
    <location>
        <begin position="1"/>
        <end position="30"/>
    </location>
</feature>
<dbReference type="EMBL" id="KV750821">
    <property type="protein sequence ID" value="OCL03060.1"/>
    <property type="molecule type" value="Genomic_DNA"/>
</dbReference>
<evidence type="ECO:0000313" key="7">
    <source>
        <dbReference type="Proteomes" id="UP000250140"/>
    </source>
</evidence>
<reference evidence="6 7" key="1">
    <citation type="journal article" date="2016" name="Nat. Commun.">
        <title>Ectomycorrhizal ecology is imprinted in the genome of the dominant symbiotic fungus Cenococcum geophilum.</title>
        <authorList>
            <consortium name="DOE Joint Genome Institute"/>
            <person name="Peter M."/>
            <person name="Kohler A."/>
            <person name="Ohm R.A."/>
            <person name="Kuo A."/>
            <person name="Krutzmann J."/>
            <person name="Morin E."/>
            <person name="Arend M."/>
            <person name="Barry K.W."/>
            <person name="Binder M."/>
            <person name="Choi C."/>
            <person name="Clum A."/>
            <person name="Copeland A."/>
            <person name="Grisel N."/>
            <person name="Haridas S."/>
            <person name="Kipfer T."/>
            <person name="LaButti K."/>
            <person name="Lindquist E."/>
            <person name="Lipzen A."/>
            <person name="Maire R."/>
            <person name="Meier B."/>
            <person name="Mihaltcheva S."/>
            <person name="Molinier V."/>
            <person name="Murat C."/>
            <person name="Poggeler S."/>
            <person name="Quandt C.A."/>
            <person name="Sperisen C."/>
            <person name="Tritt A."/>
            <person name="Tisserant E."/>
            <person name="Crous P.W."/>
            <person name="Henrissat B."/>
            <person name="Nehls U."/>
            <person name="Egli S."/>
            <person name="Spatafora J.W."/>
            <person name="Grigoriev I.V."/>
            <person name="Martin F.M."/>
        </authorList>
    </citation>
    <scope>NUCLEOTIDE SEQUENCE [LARGE SCALE GENOMIC DNA]</scope>
    <source>
        <strain evidence="6 7">CBS 207.34</strain>
    </source>
</reference>
<dbReference type="GO" id="GO:0005524">
    <property type="term" value="F:ATP binding"/>
    <property type="evidence" value="ECO:0007669"/>
    <property type="project" value="UniProtKB-UniRule"/>
</dbReference>
<dbReference type="GO" id="GO:0005737">
    <property type="term" value="C:cytoplasm"/>
    <property type="evidence" value="ECO:0007669"/>
    <property type="project" value="TreeGrafter"/>
</dbReference>
<gene>
    <name evidence="6" type="ORF">AOQ84DRAFT_161778</name>
</gene>
<dbReference type="SUPFAM" id="SSF56112">
    <property type="entry name" value="Protein kinase-like (PK-like)"/>
    <property type="match status" value="1"/>
</dbReference>
<keyword evidence="1 3" id="KW-0547">Nucleotide-binding</keyword>
<dbReference type="Pfam" id="PF00069">
    <property type="entry name" value="Pkinase"/>
    <property type="match status" value="1"/>
</dbReference>
<dbReference type="PANTHER" id="PTHR24346">
    <property type="entry name" value="MAP/MICROTUBULE AFFINITY-REGULATING KINASE"/>
    <property type="match status" value="1"/>
</dbReference>
<dbReference type="GO" id="GO:0000226">
    <property type="term" value="P:microtubule cytoskeleton organization"/>
    <property type="evidence" value="ECO:0007669"/>
    <property type="project" value="TreeGrafter"/>
</dbReference>
<feature type="region of interest" description="Disordered" evidence="4">
    <location>
        <begin position="233"/>
        <end position="274"/>
    </location>
</feature>
<sequence>MAPFTESSHVFQKLKLNTKTPHKPVSSSFASIPRREFQREGDASSAPVTPNLTEPHSLNHNHNGRYGKHRHGVEGAEGQQQVQPYDPTTTSSFSDIENTFRKRQTSISFDHKVTLDSGNRLSIEEPLPKSGVPPTLPEMDGEDYSDNGSYFVQPPDQRNEVSRPVRESRYPLLQTTVDGLATGQGYGDHENVASLTSETTASPLLEEIRTPLEASADYLLSPLPASSPIEFPFSLSRRNGSQRSKGFRELSGDGSVRKMSRRSSARSGRSLSSMSPASAFLSHFNSRDEPAKLVEPDDEGQEIGDHSQYIIGKQIGYGGFSVVKEAYTFENNVKVTYAVKIVRKELAGKQEIENEALQTQFEHEVEVWRYLKHPYVLPLLRVYNTDFATFCITKLNTGGTLFDVVHKARQAKQKGLAPRLAKRYVYQLASAIRYLHNDITLVHRDIKLENCLVDMSGPNAHTEGGDILLCDFGMADYIVSDHRDIPEPHSGGPNQNIGPSDTSTCIAGSLQYAAPELFNARGSVFSTAADIWAFGVVVHAIITGELPFHTGLDSKTTRRILDGDWDIGLLRKGQAARESPEDVVDLVRGCLAMDPARRWTINEILRCRWLEGCQELYENVERPWIS</sequence>
<dbReference type="GO" id="GO:0035556">
    <property type="term" value="P:intracellular signal transduction"/>
    <property type="evidence" value="ECO:0007669"/>
    <property type="project" value="TreeGrafter"/>
</dbReference>
<feature type="region of interest" description="Disordered" evidence="4">
    <location>
        <begin position="1"/>
        <end position="93"/>
    </location>
</feature>
<dbReference type="AlphaFoldDB" id="A0A8E2ER22"/>
<evidence type="ECO:0000256" key="4">
    <source>
        <dbReference type="SAM" id="MobiDB-lite"/>
    </source>
</evidence>
<proteinExistence type="predicted"/>
<feature type="compositionally biased region" description="Basic residues" evidence="4">
    <location>
        <begin position="62"/>
        <end position="71"/>
    </location>
</feature>
<feature type="binding site" evidence="3">
    <location>
        <position position="344"/>
    </location>
    <ligand>
        <name>ATP</name>
        <dbReference type="ChEBI" id="CHEBI:30616"/>
    </ligand>
</feature>
<dbReference type="GO" id="GO:0004674">
    <property type="term" value="F:protein serine/threonine kinase activity"/>
    <property type="evidence" value="ECO:0007669"/>
    <property type="project" value="TreeGrafter"/>
</dbReference>
<protein>
    <submittedName>
        <fullName evidence="6">Kinase-like protein</fullName>
    </submittedName>
</protein>
<feature type="compositionally biased region" description="Polar residues" evidence="4">
    <location>
        <begin position="46"/>
        <end position="61"/>
    </location>
</feature>
<dbReference type="OrthoDB" id="4062651at2759"/>
<dbReference type="InterPro" id="IPR017441">
    <property type="entry name" value="Protein_kinase_ATP_BS"/>
</dbReference>
<dbReference type="PANTHER" id="PTHR24346:SF76">
    <property type="entry name" value="NON-SPECIFIC SERINE_THREONINE PROTEIN KINASE"/>
    <property type="match status" value="1"/>
</dbReference>
<name>A0A8E2ER22_9PEZI</name>
<evidence type="ECO:0000256" key="2">
    <source>
        <dbReference type="ARBA" id="ARBA00022840"/>
    </source>
</evidence>
<keyword evidence="2 3" id="KW-0067">ATP-binding</keyword>
<dbReference type="PROSITE" id="PS00108">
    <property type="entry name" value="PROTEIN_KINASE_ST"/>
    <property type="match status" value="1"/>
</dbReference>
<evidence type="ECO:0000256" key="3">
    <source>
        <dbReference type="PROSITE-ProRule" id="PRU10141"/>
    </source>
</evidence>
<keyword evidence="6" id="KW-0808">Transferase</keyword>
<dbReference type="Proteomes" id="UP000250140">
    <property type="component" value="Unassembled WGS sequence"/>
</dbReference>
<evidence type="ECO:0000259" key="5">
    <source>
        <dbReference type="PROSITE" id="PS50011"/>
    </source>
</evidence>
<keyword evidence="7" id="KW-1185">Reference proteome</keyword>
<evidence type="ECO:0000313" key="6">
    <source>
        <dbReference type="EMBL" id="OCL03060.1"/>
    </source>
</evidence>
<organism evidence="6 7">
    <name type="scientific">Glonium stellatum</name>
    <dbReference type="NCBI Taxonomy" id="574774"/>
    <lineage>
        <taxon>Eukaryota</taxon>
        <taxon>Fungi</taxon>
        <taxon>Dikarya</taxon>
        <taxon>Ascomycota</taxon>
        <taxon>Pezizomycotina</taxon>
        <taxon>Dothideomycetes</taxon>
        <taxon>Pleosporomycetidae</taxon>
        <taxon>Gloniales</taxon>
        <taxon>Gloniaceae</taxon>
        <taxon>Glonium</taxon>
    </lineage>
</organism>
<dbReference type="InterPro" id="IPR008271">
    <property type="entry name" value="Ser/Thr_kinase_AS"/>
</dbReference>
<accession>A0A8E2ER22</accession>
<feature type="domain" description="Protein kinase" evidence="5">
    <location>
        <begin position="309"/>
        <end position="610"/>
    </location>
</feature>
<feature type="compositionally biased region" description="Low complexity" evidence="4">
    <location>
        <begin position="265"/>
        <end position="274"/>
    </location>
</feature>
<keyword evidence="6" id="KW-0418">Kinase</keyword>
<feature type="compositionally biased region" description="Basic and acidic residues" evidence="4">
    <location>
        <begin position="33"/>
        <end position="42"/>
    </location>
</feature>
<dbReference type="Gene3D" id="1.10.510.10">
    <property type="entry name" value="Transferase(Phosphotransferase) domain 1"/>
    <property type="match status" value="1"/>
</dbReference>
<evidence type="ECO:0000256" key="1">
    <source>
        <dbReference type="ARBA" id="ARBA00022741"/>
    </source>
</evidence>
<dbReference type="PROSITE" id="PS00107">
    <property type="entry name" value="PROTEIN_KINASE_ATP"/>
    <property type="match status" value="1"/>
</dbReference>